<proteinExistence type="predicted"/>
<sequence length="195" mass="21572">MELVILNRATQTNEAGRSAVELPCLIDADSVPDKLPHVLSRVGIDLNPVYLRDPTQVEWLETLIWPEHDERRRRLRVAAGLVAEDPPRLVKGDLLDNISALIAEAPEDSHVVVFHSAVLLYLEPGRRDQFIELMNSFSEVMWISNEGEDVLPAVASQIPMSVNGRTVLAVNGRPHAVVGPLGHSFERIGSSDTFT</sequence>
<reference evidence="1 2" key="1">
    <citation type="journal article" date="2024" name="Fungal Genet. Biol.">
        <title>The porcine skin microbiome exhibits broad fungal antagonism.</title>
        <authorList>
            <person name="De La Cruz K.F."/>
            <person name="Townsend E.C."/>
            <person name="Alex Cheong J.Z."/>
            <person name="Salamzade R."/>
            <person name="Liu A."/>
            <person name="Sandstrom S."/>
            <person name="Davila E."/>
            <person name="Huang L."/>
            <person name="Xu K.H."/>
            <person name="Wu S.Y."/>
            <person name="Meudt J.J."/>
            <person name="Shanmuganayagam D."/>
            <person name="Gibson A.L.F."/>
            <person name="Kalan L.R."/>
        </authorList>
    </citation>
    <scope>NUCLEOTIDE SEQUENCE [LARGE SCALE GENOMIC DNA]</scope>
    <source>
        <strain evidence="1 2">LK2625</strain>
    </source>
</reference>
<keyword evidence="2" id="KW-1185">Reference proteome</keyword>
<evidence type="ECO:0000313" key="1">
    <source>
        <dbReference type="EMBL" id="MEX3595188.1"/>
    </source>
</evidence>
<dbReference type="Pfam" id="PF10094">
    <property type="entry name" value="DUF2332"/>
    <property type="match status" value="1"/>
</dbReference>
<evidence type="ECO:0000313" key="2">
    <source>
        <dbReference type="Proteomes" id="UP001558481"/>
    </source>
</evidence>
<dbReference type="RefSeq" id="WP_368629576.1">
    <property type="nucleotide sequence ID" value="NZ_JAYWLU010000011.1"/>
</dbReference>
<dbReference type="EMBL" id="JAYWLU010000011">
    <property type="protein sequence ID" value="MEX3595188.1"/>
    <property type="molecule type" value="Genomic_DNA"/>
</dbReference>
<dbReference type="InterPro" id="IPR011200">
    <property type="entry name" value="UCP012608"/>
</dbReference>
<accession>A0ABV3V381</accession>
<gene>
    <name evidence="1" type="ORF">VVR66_10745</name>
</gene>
<name>A0ABV3V381_9MICC</name>
<comment type="caution">
    <text evidence="1">The sequence shown here is derived from an EMBL/GenBank/DDBJ whole genome shotgun (WGS) entry which is preliminary data.</text>
</comment>
<organism evidence="1 2">
    <name type="scientific">Kocuria carniphila</name>
    <dbReference type="NCBI Taxonomy" id="262208"/>
    <lineage>
        <taxon>Bacteria</taxon>
        <taxon>Bacillati</taxon>
        <taxon>Actinomycetota</taxon>
        <taxon>Actinomycetes</taxon>
        <taxon>Micrococcales</taxon>
        <taxon>Micrococcaceae</taxon>
        <taxon>Kocuria</taxon>
    </lineage>
</organism>
<dbReference type="Proteomes" id="UP001558481">
    <property type="component" value="Unassembled WGS sequence"/>
</dbReference>
<protein>
    <submittedName>
        <fullName evidence="1">DUF2332 family protein</fullName>
    </submittedName>
</protein>